<name>A0AAN9FEQ6_CROPI</name>
<reference evidence="2 3" key="1">
    <citation type="submission" date="2024-01" db="EMBL/GenBank/DDBJ databases">
        <title>The genomes of 5 underutilized Papilionoideae crops provide insights into root nodulation and disease resistanc.</title>
        <authorList>
            <person name="Yuan L."/>
        </authorList>
    </citation>
    <scope>NUCLEOTIDE SEQUENCE [LARGE SCALE GENOMIC DNA]</scope>
    <source>
        <strain evidence="2">ZHUSHIDOU_FW_LH</strain>
        <tissue evidence="2">Leaf</tissue>
    </source>
</reference>
<feature type="region of interest" description="Disordered" evidence="1">
    <location>
        <begin position="42"/>
        <end position="87"/>
    </location>
</feature>
<dbReference type="AlphaFoldDB" id="A0AAN9FEQ6"/>
<evidence type="ECO:0000313" key="3">
    <source>
        <dbReference type="Proteomes" id="UP001372338"/>
    </source>
</evidence>
<protein>
    <submittedName>
        <fullName evidence="2">Uncharacterized protein</fullName>
    </submittedName>
</protein>
<accession>A0AAN9FEQ6</accession>
<sequence length="124" mass="13534">MWNCGEGTNGSVHSRFKPIGDGGVAFSNHGCGGGFSSFMQGNGSQYNKTTSSDNHSFFPSELPARPRFETQSGESRGKNSENMRVLEGLDGGKNARIKFLESISARILNHRVQDKMSGKDLCWD</sequence>
<feature type="compositionally biased region" description="Polar residues" evidence="1">
    <location>
        <begin position="42"/>
        <end position="57"/>
    </location>
</feature>
<dbReference type="Proteomes" id="UP001372338">
    <property type="component" value="Unassembled WGS sequence"/>
</dbReference>
<proteinExistence type="predicted"/>
<evidence type="ECO:0000313" key="2">
    <source>
        <dbReference type="EMBL" id="KAK7275009.1"/>
    </source>
</evidence>
<organism evidence="2 3">
    <name type="scientific">Crotalaria pallida</name>
    <name type="common">Smooth rattlebox</name>
    <name type="synonym">Crotalaria striata</name>
    <dbReference type="NCBI Taxonomy" id="3830"/>
    <lineage>
        <taxon>Eukaryota</taxon>
        <taxon>Viridiplantae</taxon>
        <taxon>Streptophyta</taxon>
        <taxon>Embryophyta</taxon>
        <taxon>Tracheophyta</taxon>
        <taxon>Spermatophyta</taxon>
        <taxon>Magnoliopsida</taxon>
        <taxon>eudicotyledons</taxon>
        <taxon>Gunneridae</taxon>
        <taxon>Pentapetalae</taxon>
        <taxon>rosids</taxon>
        <taxon>fabids</taxon>
        <taxon>Fabales</taxon>
        <taxon>Fabaceae</taxon>
        <taxon>Papilionoideae</taxon>
        <taxon>50 kb inversion clade</taxon>
        <taxon>genistoids sensu lato</taxon>
        <taxon>core genistoids</taxon>
        <taxon>Crotalarieae</taxon>
        <taxon>Crotalaria</taxon>
    </lineage>
</organism>
<dbReference type="EMBL" id="JAYWIO010000003">
    <property type="protein sequence ID" value="KAK7275009.1"/>
    <property type="molecule type" value="Genomic_DNA"/>
</dbReference>
<evidence type="ECO:0000256" key="1">
    <source>
        <dbReference type="SAM" id="MobiDB-lite"/>
    </source>
</evidence>
<keyword evidence="3" id="KW-1185">Reference proteome</keyword>
<comment type="caution">
    <text evidence="2">The sequence shown here is derived from an EMBL/GenBank/DDBJ whole genome shotgun (WGS) entry which is preliminary data.</text>
</comment>
<gene>
    <name evidence="2" type="ORF">RIF29_16115</name>
</gene>